<sequence>MVIKTLPWQPAPVWQLALLGTQFCVFGKLSCENFSEEDEVISRSNRTKKTSRLNF</sequence>
<dbReference type="EMBL" id="CAADFM010000434">
    <property type="protein sequence ID" value="VFK24736.1"/>
    <property type="molecule type" value="Genomic_DNA"/>
</dbReference>
<reference evidence="1" key="1">
    <citation type="submission" date="2019-02" db="EMBL/GenBank/DDBJ databases">
        <authorList>
            <person name="Gruber-Vodicka R. H."/>
            <person name="Seah K. B. B."/>
        </authorList>
    </citation>
    <scope>NUCLEOTIDE SEQUENCE</scope>
    <source>
        <strain evidence="1">BECK_S312</strain>
    </source>
</reference>
<accession>A0A450X633</accession>
<evidence type="ECO:0000313" key="1">
    <source>
        <dbReference type="EMBL" id="VFK24736.1"/>
    </source>
</evidence>
<gene>
    <name evidence="1" type="ORF">BECKLPF1236A_GA0070988_104342</name>
</gene>
<protein>
    <submittedName>
        <fullName evidence="1">Uncharacterized protein</fullName>
    </submittedName>
</protein>
<name>A0A450X633_9GAMM</name>
<organism evidence="1">
    <name type="scientific">Candidatus Kentrum sp. LPFa</name>
    <dbReference type="NCBI Taxonomy" id="2126335"/>
    <lineage>
        <taxon>Bacteria</taxon>
        <taxon>Pseudomonadati</taxon>
        <taxon>Pseudomonadota</taxon>
        <taxon>Gammaproteobacteria</taxon>
        <taxon>Candidatus Kentrum</taxon>
    </lineage>
</organism>
<dbReference type="AlphaFoldDB" id="A0A450X633"/>
<proteinExistence type="predicted"/>